<evidence type="ECO:0000256" key="1">
    <source>
        <dbReference type="SAM" id="Coils"/>
    </source>
</evidence>
<dbReference type="OrthoDB" id="2938394at2"/>
<keyword evidence="2" id="KW-0812">Transmembrane</keyword>
<organism evidence="3 4">
    <name type="scientific">Oceanobacillus limi</name>
    <dbReference type="NCBI Taxonomy" id="930131"/>
    <lineage>
        <taxon>Bacteria</taxon>
        <taxon>Bacillati</taxon>
        <taxon>Bacillota</taxon>
        <taxon>Bacilli</taxon>
        <taxon>Bacillales</taxon>
        <taxon>Bacillaceae</taxon>
        <taxon>Oceanobacillus</taxon>
    </lineage>
</organism>
<protein>
    <submittedName>
        <fullName evidence="3">Uncharacterized protein</fullName>
    </submittedName>
</protein>
<evidence type="ECO:0000313" key="4">
    <source>
        <dbReference type="Proteomes" id="UP000198618"/>
    </source>
</evidence>
<dbReference type="Proteomes" id="UP000198618">
    <property type="component" value="Unassembled WGS sequence"/>
</dbReference>
<name>A0A1I0GEQ6_9BACI</name>
<reference evidence="3 4" key="1">
    <citation type="submission" date="2016-10" db="EMBL/GenBank/DDBJ databases">
        <authorList>
            <person name="de Groot N.N."/>
        </authorList>
    </citation>
    <scope>NUCLEOTIDE SEQUENCE [LARGE SCALE GENOMIC DNA]</scope>
    <source>
        <strain evidence="3 4">IBRC-M 10780</strain>
    </source>
</reference>
<keyword evidence="2" id="KW-1133">Transmembrane helix</keyword>
<keyword evidence="4" id="KW-1185">Reference proteome</keyword>
<evidence type="ECO:0000313" key="3">
    <source>
        <dbReference type="EMBL" id="SET69359.1"/>
    </source>
</evidence>
<dbReference type="AlphaFoldDB" id="A0A1I0GEQ6"/>
<gene>
    <name evidence="3" type="ORF">SAMN05216389_12118</name>
</gene>
<feature type="transmembrane region" description="Helical" evidence="2">
    <location>
        <begin position="79"/>
        <end position="99"/>
    </location>
</feature>
<keyword evidence="1" id="KW-0175">Coiled coil</keyword>
<dbReference type="RefSeq" id="WP_090872049.1">
    <property type="nucleotide sequence ID" value="NZ_FOHE01000021.1"/>
</dbReference>
<dbReference type="EMBL" id="FOHE01000021">
    <property type="protein sequence ID" value="SET69359.1"/>
    <property type="molecule type" value="Genomic_DNA"/>
</dbReference>
<keyword evidence="2" id="KW-0472">Membrane</keyword>
<proteinExistence type="predicted"/>
<dbReference type="STRING" id="930131.SAMN05216389_12118"/>
<sequence length="100" mass="11520">MDEKEYAQTIAEIREWLVKIDTNQTHQTNLLETINTQATNAFAKADNAEDKADKALSLAQRNEENFDNYVENERTGRRWLIGILITIGLALLPIMNSFYM</sequence>
<feature type="coiled-coil region" evidence="1">
    <location>
        <begin position="31"/>
        <end position="65"/>
    </location>
</feature>
<evidence type="ECO:0000256" key="2">
    <source>
        <dbReference type="SAM" id="Phobius"/>
    </source>
</evidence>
<accession>A0A1I0GEQ6</accession>